<keyword evidence="4" id="KW-1185">Reference proteome</keyword>
<protein>
    <recommendedName>
        <fullName evidence="6">Outer membrane protein beta-barrel domain-containing protein</fullName>
    </recommendedName>
</protein>
<dbReference type="Proteomes" id="UP000323594">
    <property type="component" value="Chromosome"/>
</dbReference>
<dbReference type="GeneID" id="57751951"/>
<feature type="chain" id="PRO_5030004836" description="Outer membrane protein beta-barrel domain-containing protein" evidence="1">
    <location>
        <begin position="21"/>
        <end position="357"/>
    </location>
</feature>
<feature type="signal peptide" evidence="1">
    <location>
        <begin position="1"/>
        <end position="20"/>
    </location>
</feature>
<organism evidence="2 4">
    <name type="scientific">Treponema phagedenis</name>
    <dbReference type="NCBI Taxonomy" id="162"/>
    <lineage>
        <taxon>Bacteria</taxon>
        <taxon>Pseudomonadati</taxon>
        <taxon>Spirochaetota</taxon>
        <taxon>Spirochaetia</taxon>
        <taxon>Spirochaetales</taxon>
        <taxon>Treponemataceae</taxon>
        <taxon>Treponema</taxon>
    </lineage>
</organism>
<evidence type="ECO:0000313" key="3">
    <source>
        <dbReference type="EMBL" id="QEJ97188.1"/>
    </source>
</evidence>
<dbReference type="OrthoDB" id="352625at2"/>
<dbReference type="RefSeq" id="WP_024752927.1">
    <property type="nucleotide sequence ID" value="NZ_CDNC01000048.1"/>
</dbReference>
<dbReference type="EMBL" id="CP042817">
    <property type="protein sequence ID" value="QEJ97188.1"/>
    <property type="molecule type" value="Genomic_DNA"/>
</dbReference>
<keyword evidence="1" id="KW-0732">Signal</keyword>
<proteinExistence type="predicted"/>
<sequence>MKKYKAIVLVCLFFAGLVYAQDNNNSIENNNGKTAAEQDIIISKFELRPHYTGLPLGVKLGWFYRKNNFSVFPNIGTSFFIDDGPVIDVSSGLILQKDFFRWDINAAYNIYPFTMNKTASEQAACGTTSFTFSVGKVKIGIPVYAGRKLRKLTAANPGGESETKKTMVTELSSGLNLDFFLIDTGFFKSTGNAGFFIDWIPKDFFVDYRLNANVLGTFYVYHADIALMYSMFKTNQIPIKGVNAKNNYEIGKTQESITRRNSFKKLPTYTELHFFKSEIRYYPARIKTQNIGFFLSVFADLGLGITKENKRRFLAEFGGGIGYTLFDSVPFTFQAGVNQDMNPVFFLGVVSSLSHRP</sequence>
<evidence type="ECO:0000256" key="1">
    <source>
        <dbReference type="SAM" id="SignalP"/>
    </source>
</evidence>
<reference evidence="3 5" key="3">
    <citation type="submission" date="2019-08" db="EMBL/GenBank/DDBJ databases">
        <authorList>
            <person name="Kuhnert P."/>
        </authorList>
    </citation>
    <scope>NUCLEOTIDE SEQUENCE [LARGE SCALE GENOMIC DNA]</scope>
    <source>
        <strain evidence="3 5">B36.5</strain>
    </source>
</reference>
<evidence type="ECO:0008006" key="6">
    <source>
        <dbReference type="Google" id="ProtNLM"/>
    </source>
</evidence>
<evidence type="ECO:0000313" key="5">
    <source>
        <dbReference type="Proteomes" id="UP000323594"/>
    </source>
</evidence>
<accession>A0A0B7GZJ6</accession>
<evidence type="ECO:0000313" key="4">
    <source>
        <dbReference type="Proteomes" id="UP000042527"/>
    </source>
</evidence>
<reference evidence="4" key="2">
    <citation type="submission" date="2015-01" db="EMBL/GenBank/DDBJ databases">
        <authorList>
            <person name="Manzoor Shahid"/>
            <person name="Zubair Saima"/>
        </authorList>
    </citation>
    <scope>NUCLEOTIDE SEQUENCE [LARGE SCALE GENOMIC DNA]</scope>
    <source>
        <strain evidence="4">V1</strain>
    </source>
</reference>
<name>A0A0B7GZJ6_TREPH</name>
<gene>
    <name evidence="3" type="ORF">FUT82_03755</name>
    <name evidence="2" type="ORF">TPHV1_60050</name>
</gene>
<dbReference type="EMBL" id="CDNC01000048">
    <property type="protein sequence ID" value="CEM63062.1"/>
    <property type="molecule type" value="Genomic_DNA"/>
</dbReference>
<dbReference type="Proteomes" id="UP000042527">
    <property type="component" value="Unassembled WGS sequence"/>
</dbReference>
<dbReference type="AlphaFoldDB" id="A0A0B7GZJ6"/>
<reference evidence="2" key="1">
    <citation type="submission" date="2015-01" db="EMBL/GenBank/DDBJ databases">
        <authorList>
            <person name="Xiang T."/>
            <person name="Song Y."/>
            <person name="Huang L."/>
            <person name="Wang B."/>
            <person name="Wu P."/>
        </authorList>
    </citation>
    <scope>NUCLEOTIDE SEQUENCE [LARGE SCALE GENOMIC DNA]</scope>
    <source>
        <strain evidence="2">V1</strain>
    </source>
</reference>
<evidence type="ECO:0000313" key="2">
    <source>
        <dbReference type="EMBL" id="CEM63062.1"/>
    </source>
</evidence>